<evidence type="ECO:0000313" key="1">
    <source>
        <dbReference type="EMBL" id="KAJ3804615.1"/>
    </source>
</evidence>
<protein>
    <submittedName>
        <fullName evidence="1">Uncharacterized protein</fullName>
    </submittedName>
</protein>
<gene>
    <name evidence="1" type="ORF">F5876DRAFT_82870</name>
</gene>
<evidence type="ECO:0000313" key="2">
    <source>
        <dbReference type="Proteomes" id="UP001163835"/>
    </source>
</evidence>
<keyword evidence="2" id="KW-1185">Reference proteome</keyword>
<dbReference type="Proteomes" id="UP001163835">
    <property type="component" value="Unassembled WGS sequence"/>
</dbReference>
<comment type="caution">
    <text evidence="1">The sequence shown here is derived from an EMBL/GenBank/DDBJ whole genome shotgun (WGS) entry which is preliminary data.</text>
</comment>
<name>A0ACC1TJD7_9AGAR</name>
<proteinExistence type="predicted"/>
<organism evidence="1 2">
    <name type="scientific">Lentinula aff. lateritia</name>
    <dbReference type="NCBI Taxonomy" id="2804960"/>
    <lineage>
        <taxon>Eukaryota</taxon>
        <taxon>Fungi</taxon>
        <taxon>Dikarya</taxon>
        <taxon>Basidiomycota</taxon>
        <taxon>Agaricomycotina</taxon>
        <taxon>Agaricomycetes</taxon>
        <taxon>Agaricomycetidae</taxon>
        <taxon>Agaricales</taxon>
        <taxon>Marasmiineae</taxon>
        <taxon>Omphalotaceae</taxon>
        <taxon>Lentinula</taxon>
    </lineage>
</organism>
<accession>A0ACC1TJD7</accession>
<reference evidence="1" key="1">
    <citation type="submission" date="2022-09" db="EMBL/GenBank/DDBJ databases">
        <title>A Global Phylogenomic Analysis of the Shiitake Genus Lentinula.</title>
        <authorList>
            <consortium name="DOE Joint Genome Institute"/>
            <person name="Sierra-Patev S."/>
            <person name="Min B."/>
            <person name="Naranjo-Ortiz M."/>
            <person name="Looney B."/>
            <person name="Konkel Z."/>
            <person name="Slot J.C."/>
            <person name="Sakamoto Y."/>
            <person name="Steenwyk J.L."/>
            <person name="Rokas A."/>
            <person name="Carro J."/>
            <person name="Camarero S."/>
            <person name="Ferreira P."/>
            <person name="Molpeceres G."/>
            <person name="Ruiz-Duenas F.J."/>
            <person name="Serrano A."/>
            <person name="Henrissat B."/>
            <person name="Drula E."/>
            <person name="Hughes K.W."/>
            <person name="Mata J.L."/>
            <person name="Ishikawa N.K."/>
            <person name="Vargas-Isla R."/>
            <person name="Ushijima S."/>
            <person name="Smith C.A."/>
            <person name="Ahrendt S."/>
            <person name="Andreopoulos W."/>
            <person name="He G."/>
            <person name="Labutti K."/>
            <person name="Lipzen A."/>
            <person name="Ng V."/>
            <person name="Riley R."/>
            <person name="Sandor L."/>
            <person name="Barry K."/>
            <person name="Martinez A.T."/>
            <person name="Xiao Y."/>
            <person name="Gibbons J.G."/>
            <person name="Terashima K."/>
            <person name="Grigoriev I.V."/>
            <person name="Hibbett D.S."/>
        </authorList>
    </citation>
    <scope>NUCLEOTIDE SEQUENCE</scope>
    <source>
        <strain evidence="1">TMI1499</strain>
    </source>
</reference>
<dbReference type="EMBL" id="MU795896">
    <property type="protein sequence ID" value="KAJ3804615.1"/>
    <property type="molecule type" value="Genomic_DNA"/>
</dbReference>
<sequence>MSSAPARPTSRTPSPLLPTLTALREVPFPAPESNGEVEKDQLAFTIESPSRPQLQLFETVFNTGKPLSGYCHDDPLWPIPAEVASPCTNCSKTPNLAYSRRFLELHGTPAHQSTWGIPLSIWREYDAALHARTSSTSTLLELNMLDERDTVDADQQELQRFLALQQSEAAVSARRKRDRSPMPVAGPSSKKIRSDAPKKHSHRKSPVVDVNPEPPHRVRLVVPLGQSVVASTSVPAPPCASPSLMEVPNRDLPMQGPSNLVRLAAVAEAHSGLVRQAISPPFARTPIKGAGQDLLSSAMPPTPHPTLVPRTFTAHPYRAENQRLAACVCLLESQLADSQRENSSLTSALWDTSHALESRQREVEQLRSSSCEILEHEVEYRRVLDQFLALDEALPGAPGRVSLSFSSNVPSMFDPSFQSLLERFRKVQEDLQDATREQKVAVEKLSTSTRKDSHLTTTLLHQQGLVDESNTLATRQRCLVEELQEEVHRARGRAAFVDQMIKEYPDEGYYEVVLPPLSQLEGDLNKAREDLRRVATFAHCLYRSDPATVLHHHHRYIGVIIEAVVAFLRRGLDSNELDVVVHNFWLALDYMQTARGVHGDLYMRSMSSVHWFFNNTVDEDEGLYRMVLEHSRFDNDGPFKTAAQHAGFAPPPNNSLEPPLHRRMLALSTALPHSAGTGMWDDIVPALPSIDQLTADWEQLMLRYIHHITDTPLSGPDTPAPMPLVESVTEPLGEMIVEQSLEAPVAPVSSPSVDSPPQVPLFLPEQESPTSPSPPPPSPTLPPLFGSVTNLAIDLTGDDDELYETEEFRVGWVSVTREVVDLAAAQGVIKEESL</sequence>